<accession>A0AAD7I375</accession>
<comment type="caution">
    <text evidence="1">The sequence shown here is derived from an EMBL/GenBank/DDBJ whole genome shotgun (WGS) entry which is preliminary data.</text>
</comment>
<sequence length="273" mass="30127">MSHVSTCHGYPRARPSSTICLSPRQSYFSVERVAVKFYILPLLCTVQMMICLPTVHVEENSTQLRGRVSEYDANAEGLAWRAFDILDAILNVSGGGVGPVSPAMLDAIETLVRLLHEISAAMQRELELGRLNMQSRHSPLPQFIARLDVIFEVFKDVAHLWYDNLPVSGGRGGIAGGAGGLGSGPRFQAETIMMQNCSPDHERLEQSYVRITHPRADLGAYFSPRQICLDTELRVLHTEMRGLHIEVRVLRTVVLFVLSPISRGYPSGCAGAL</sequence>
<evidence type="ECO:0000313" key="1">
    <source>
        <dbReference type="EMBL" id="KAJ7733457.1"/>
    </source>
</evidence>
<dbReference type="EMBL" id="JARKIB010000138">
    <property type="protein sequence ID" value="KAJ7733457.1"/>
    <property type="molecule type" value="Genomic_DNA"/>
</dbReference>
<proteinExistence type="predicted"/>
<dbReference type="Proteomes" id="UP001215598">
    <property type="component" value="Unassembled WGS sequence"/>
</dbReference>
<reference evidence="1" key="1">
    <citation type="submission" date="2023-03" db="EMBL/GenBank/DDBJ databases">
        <title>Massive genome expansion in bonnet fungi (Mycena s.s.) driven by repeated elements and novel gene families across ecological guilds.</title>
        <authorList>
            <consortium name="Lawrence Berkeley National Laboratory"/>
            <person name="Harder C.B."/>
            <person name="Miyauchi S."/>
            <person name="Viragh M."/>
            <person name="Kuo A."/>
            <person name="Thoen E."/>
            <person name="Andreopoulos B."/>
            <person name="Lu D."/>
            <person name="Skrede I."/>
            <person name="Drula E."/>
            <person name="Henrissat B."/>
            <person name="Morin E."/>
            <person name="Kohler A."/>
            <person name="Barry K."/>
            <person name="LaButti K."/>
            <person name="Morin E."/>
            <person name="Salamov A."/>
            <person name="Lipzen A."/>
            <person name="Mereny Z."/>
            <person name="Hegedus B."/>
            <person name="Baldrian P."/>
            <person name="Stursova M."/>
            <person name="Weitz H."/>
            <person name="Taylor A."/>
            <person name="Grigoriev I.V."/>
            <person name="Nagy L.G."/>
            <person name="Martin F."/>
            <person name="Kauserud H."/>
        </authorList>
    </citation>
    <scope>NUCLEOTIDE SEQUENCE</scope>
    <source>
        <strain evidence="1">CBHHK182m</strain>
    </source>
</reference>
<dbReference type="AlphaFoldDB" id="A0AAD7I375"/>
<name>A0AAD7I375_9AGAR</name>
<protein>
    <submittedName>
        <fullName evidence="1">Uncharacterized protein</fullName>
    </submittedName>
</protein>
<organism evidence="1 2">
    <name type="scientific">Mycena metata</name>
    <dbReference type="NCBI Taxonomy" id="1033252"/>
    <lineage>
        <taxon>Eukaryota</taxon>
        <taxon>Fungi</taxon>
        <taxon>Dikarya</taxon>
        <taxon>Basidiomycota</taxon>
        <taxon>Agaricomycotina</taxon>
        <taxon>Agaricomycetes</taxon>
        <taxon>Agaricomycetidae</taxon>
        <taxon>Agaricales</taxon>
        <taxon>Marasmiineae</taxon>
        <taxon>Mycenaceae</taxon>
        <taxon>Mycena</taxon>
    </lineage>
</organism>
<evidence type="ECO:0000313" key="2">
    <source>
        <dbReference type="Proteomes" id="UP001215598"/>
    </source>
</evidence>
<gene>
    <name evidence="1" type="ORF">B0H16DRAFT_1696129</name>
</gene>
<keyword evidence="2" id="KW-1185">Reference proteome</keyword>